<feature type="compositionally biased region" description="Polar residues" evidence="1">
    <location>
        <begin position="59"/>
        <end position="70"/>
    </location>
</feature>
<feature type="domain" description="Methyltransferase" evidence="2">
    <location>
        <begin position="172"/>
        <end position="262"/>
    </location>
</feature>
<evidence type="ECO:0000313" key="4">
    <source>
        <dbReference type="Proteomes" id="UP000612746"/>
    </source>
</evidence>
<organism evidence="3 4">
    <name type="scientific">Umbelopsis vinacea</name>
    <dbReference type="NCBI Taxonomy" id="44442"/>
    <lineage>
        <taxon>Eukaryota</taxon>
        <taxon>Fungi</taxon>
        <taxon>Fungi incertae sedis</taxon>
        <taxon>Mucoromycota</taxon>
        <taxon>Mucoromycotina</taxon>
        <taxon>Umbelopsidomycetes</taxon>
        <taxon>Umbelopsidales</taxon>
        <taxon>Umbelopsidaceae</taxon>
        <taxon>Umbelopsis</taxon>
    </lineage>
</organism>
<name>A0A8H7Q8Y3_9FUNG</name>
<keyword evidence="4" id="KW-1185">Reference proteome</keyword>
<dbReference type="Proteomes" id="UP000612746">
    <property type="component" value="Unassembled WGS sequence"/>
</dbReference>
<evidence type="ECO:0000313" key="3">
    <source>
        <dbReference type="EMBL" id="KAG2188192.1"/>
    </source>
</evidence>
<feature type="compositionally biased region" description="Low complexity" evidence="1">
    <location>
        <begin position="33"/>
        <end position="50"/>
    </location>
</feature>
<feature type="compositionally biased region" description="Low complexity" evidence="1">
    <location>
        <begin position="87"/>
        <end position="96"/>
    </location>
</feature>
<comment type="caution">
    <text evidence="3">The sequence shown here is derived from an EMBL/GenBank/DDBJ whole genome shotgun (WGS) entry which is preliminary data.</text>
</comment>
<protein>
    <recommendedName>
        <fullName evidence="2">Methyltransferase domain-containing protein</fullName>
    </recommendedName>
</protein>
<dbReference type="Gene3D" id="3.40.50.150">
    <property type="entry name" value="Vaccinia Virus protein VP39"/>
    <property type="match status" value="1"/>
</dbReference>
<dbReference type="OrthoDB" id="2013972at2759"/>
<dbReference type="EMBL" id="JAEPRA010000002">
    <property type="protein sequence ID" value="KAG2188192.1"/>
    <property type="molecule type" value="Genomic_DNA"/>
</dbReference>
<dbReference type="AlphaFoldDB" id="A0A8H7Q8Y3"/>
<gene>
    <name evidence="3" type="ORF">INT44_000944</name>
</gene>
<dbReference type="Pfam" id="PF13649">
    <property type="entry name" value="Methyltransf_25"/>
    <property type="match status" value="1"/>
</dbReference>
<dbReference type="GO" id="GO:0008168">
    <property type="term" value="F:methyltransferase activity"/>
    <property type="evidence" value="ECO:0007669"/>
    <property type="project" value="TreeGrafter"/>
</dbReference>
<evidence type="ECO:0000259" key="2">
    <source>
        <dbReference type="Pfam" id="PF13649"/>
    </source>
</evidence>
<evidence type="ECO:0000256" key="1">
    <source>
        <dbReference type="SAM" id="MobiDB-lite"/>
    </source>
</evidence>
<accession>A0A8H7Q8Y3</accession>
<dbReference type="InterPro" id="IPR029063">
    <property type="entry name" value="SAM-dependent_MTases_sf"/>
</dbReference>
<dbReference type="InterPro" id="IPR041698">
    <property type="entry name" value="Methyltransf_25"/>
</dbReference>
<dbReference type="PANTHER" id="PTHR43591">
    <property type="entry name" value="METHYLTRANSFERASE"/>
    <property type="match status" value="1"/>
</dbReference>
<dbReference type="SUPFAM" id="SSF53335">
    <property type="entry name" value="S-adenosyl-L-methionine-dependent methyltransferases"/>
    <property type="match status" value="1"/>
</dbReference>
<proteinExistence type="predicted"/>
<feature type="region of interest" description="Disordered" evidence="1">
    <location>
        <begin position="1"/>
        <end position="107"/>
    </location>
</feature>
<sequence>MGNSQSVDTPRHASLPTINSRDHTGAPTRIPRSISSHTSSKSSSTFSKFSSARRLSADTVPSTTIHPLQHSSKHLSPYSLSAETSRRTSSSSSRRPSPNPSLIALNSPSPEPEKYVWVAGRRFHNVEGSEYLYPCDEEEIDRLHVMHFMVRFAIQGNYLAPVSDSLRNGAAVLDVACGPGSWSMEMAGEYPKAELVGIDMTSMFPSEIKPPNCQFIRANITQPLPFDDSSFDYVFMRFVNMGIEVEQWDTVIRELFRVAKPGAWIELVEADVERYRVGPCTRDFDTKLAEVLRGRNMDPFASRNLDKLLIKHGLINVKRTFISSPAGEWAGKLGQLTLQSWKANFEALKPQLCLAWNISEEQYQALTSACLSEADIHKSYENIHFAYGQKKPAQRD</sequence>
<dbReference type="CDD" id="cd02440">
    <property type="entry name" value="AdoMet_MTases"/>
    <property type="match status" value="1"/>
</dbReference>
<reference evidence="3" key="1">
    <citation type="submission" date="2020-12" db="EMBL/GenBank/DDBJ databases">
        <title>Metabolic potential, ecology and presence of endohyphal bacteria is reflected in genomic diversity of Mucoromycotina.</title>
        <authorList>
            <person name="Muszewska A."/>
            <person name="Okrasinska A."/>
            <person name="Steczkiewicz K."/>
            <person name="Drgas O."/>
            <person name="Orlowska M."/>
            <person name="Perlinska-Lenart U."/>
            <person name="Aleksandrzak-Piekarczyk T."/>
            <person name="Szatraj K."/>
            <person name="Zielenkiewicz U."/>
            <person name="Pilsyk S."/>
            <person name="Malc E."/>
            <person name="Mieczkowski P."/>
            <person name="Kruszewska J.S."/>
            <person name="Biernat P."/>
            <person name="Pawlowska J."/>
        </authorList>
    </citation>
    <scope>NUCLEOTIDE SEQUENCE</scope>
    <source>
        <strain evidence="3">WA0000051536</strain>
    </source>
</reference>
<dbReference type="PANTHER" id="PTHR43591:SF24">
    <property type="entry name" value="2-METHOXY-6-POLYPRENYL-1,4-BENZOQUINOL METHYLASE, MITOCHONDRIAL"/>
    <property type="match status" value="1"/>
</dbReference>